<dbReference type="InterPro" id="IPR051158">
    <property type="entry name" value="Metallophosphoesterase_sf"/>
</dbReference>
<evidence type="ECO:0000313" key="5">
    <source>
        <dbReference type="EMBL" id="AOW21478.1"/>
    </source>
</evidence>
<dbReference type="GO" id="GO:0016020">
    <property type="term" value="C:membrane"/>
    <property type="evidence" value="ECO:0007669"/>
    <property type="project" value="GOC"/>
</dbReference>
<dbReference type="PANTHER" id="PTHR31302:SF31">
    <property type="entry name" value="PHOSPHODIESTERASE YAEI"/>
    <property type="match status" value="1"/>
</dbReference>
<keyword evidence="3" id="KW-0472">Membrane</keyword>
<dbReference type="GO" id="GO:0008758">
    <property type="term" value="F:UDP-2,3-diacylglucosamine hydrolase activity"/>
    <property type="evidence" value="ECO:0007669"/>
    <property type="project" value="TreeGrafter"/>
</dbReference>
<dbReference type="GO" id="GO:0046872">
    <property type="term" value="F:metal ion binding"/>
    <property type="evidence" value="ECO:0007669"/>
    <property type="project" value="UniProtKB-KW"/>
</dbReference>
<accession>A0A1D8PA57</accession>
<keyword evidence="3" id="KW-0812">Transmembrane</keyword>
<dbReference type="PANTHER" id="PTHR31302">
    <property type="entry name" value="TRANSMEMBRANE PROTEIN WITH METALLOPHOSPHOESTERASE DOMAIN-RELATED"/>
    <property type="match status" value="1"/>
</dbReference>
<sequence length="404" mass="46337">MFRWIVFVVVVLFVDFYAFQSIKTLTKSKIMLSLYWIFSIVILVNFVYRLSTFDRSTGLSQILMLSFGLLILSFAPKIIALVILFGEDVFRVVKTGLNYFSTDTSTDFFPERRAFVSKVTLGVAAIPFVSVLYGMMKGKYNYQVVKHTLFFDDLPSSFDGFKITHISDIHSGSFDNADKIQHGIDLINEQNSDVILFTGDIVNNVAEEMDPWIPYFRQLKAKQGKFSVLGNHDYGEYVNWKSSEEKNRNFQAIKDIHPKIGFDLLLNQNSYLEKNGEKIAIIGMENWGTRFKKAGDLQIASKGLNKKDFKILMSHDPSHWNTEVKSHDDNYQLTLSGHTHGMQFGIEIPGLKWSPVQYVYKQWAGIYEEFGRKINVNRGFGFLAFPGRVGIWPEISVITLKKKI</sequence>
<evidence type="ECO:0000259" key="4">
    <source>
        <dbReference type="Pfam" id="PF00149"/>
    </source>
</evidence>
<dbReference type="EMBL" id="CP017478">
    <property type="protein sequence ID" value="AOW21478.1"/>
    <property type="molecule type" value="Genomic_DNA"/>
</dbReference>
<organism evidence="5 6">
    <name type="scientific">Urechidicola croceus</name>
    <dbReference type="NCBI Taxonomy" id="1850246"/>
    <lineage>
        <taxon>Bacteria</taxon>
        <taxon>Pseudomonadati</taxon>
        <taxon>Bacteroidota</taxon>
        <taxon>Flavobacteriia</taxon>
        <taxon>Flavobacteriales</taxon>
        <taxon>Flavobacteriaceae</taxon>
        <taxon>Urechidicola</taxon>
    </lineage>
</organism>
<dbReference type="InterPro" id="IPR004843">
    <property type="entry name" value="Calcineurin-like_PHP"/>
</dbReference>
<dbReference type="Gene3D" id="3.60.21.10">
    <property type="match status" value="1"/>
</dbReference>
<reference evidence="5 6" key="1">
    <citation type="submission" date="2016-10" db="EMBL/GenBank/DDBJ databases">
        <title>Lutibacter sp. LPB0138, isolated from marine gastropod.</title>
        <authorList>
            <person name="Kim E."/>
            <person name="Yi H."/>
        </authorList>
    </citation>
    <scope>NUCLEOTIDE SEQUENCE [LARGE SCALE GENOMIC DNA]</scope>
    <source>
        <strain evidence="5 6">LPB0138</strain>
    </source>
</reference>
<feature type="domain" description="Calcineurin-like phosphoesterase" evidence="4">
    <location>
        <begin position="161"/>
        <end position="341"/>
    </location>
</feature>
<evidence type="ECO:0000256" key="3">
    <source>
        <dbReference type="SAM" id="Phobius"/>
    </source>
</evidence>
<dbReference type="STRING" id="1850246.LPB138_12655"/>
<dbReference type="AlphaFoldDB" id="A0A1D8PA57"/>
<evidence type="ECO:0000313" key="6">
    <source>
        <dbReference type="Proteomes" id="UP000176050"/>
    </source>
</evidence>
<dbReference type="Proteomes" id="UP000176050">
    <property type="component" value="Chromosome"/>
</dbReference>
<feature type="transmembrane region" description="Helical" evidence="3">
    <location>
        <begin position="30"/>
        <end position="50"/>
    </location>
</feature>
<feature type="transmembrane region" description="Helical" evidence="3">
    <location>
        <begin position="115"/>
        <end position="136"/>
    </location>
</feature>
<name>A0A1D8PA57_9FLAO</name>
<dbReference type="KEGG" id="lul:LPB138_12655"/>
<dbReference type="CDD" id="cd07385">
    <property type="entry name" value="MPP_YkuE_C"/>
    <property type="match status" value="1"/>
</dbReference>
<dbReference type="InterPro" id="IPR029052">
    <property type="entry name" value="Metallo-depent_PP-like"/>
</dbReference>
<dbReference type="SUPFAM" id="SSF56300">
    <property type="entry name" value="Metallo-dependent phosphatases"/>
    <property type="match status" value="1"/>
</dbReference>
<dbReference type="Pfam" id="PF00149">
    <property type="entry name" value="Metallophos"/>
    <property type="match status" value="1"/>
</dbReference>
<proteinExistence type="predicted"/>
<feature type="transmembrane region" description="Helical" evidence="3">
    <location>
        <begin position="62"/>
        <end position="85"/>
    </location>
</feature>
<gene>
    <name evidence="5" type="ORF">LPB138_12655</name>
</gene>
<dbReference type="OrthoDB" id="9780884at2"/>
<evidence type="ECO:0000256" key="1">
    <source>
        <dbReference type="ARBA" id="ARBA00022723"/>
    </source>
</evidence>
<keyword evidence="3" id="KW-1133">Transmembrane helix</keyword>
<keyword evidence="1" id="KW-0479">Metal-binding</keyword>
<protein>
    <submittedName>
        <fullName evidence="5">Phosphoesterase</fullName>
    </submittedName>
</protein>
<evidence type="ECO:0000256" key="2">
    <source>
        <dbReference type="ARBA" id="ARBA00022801"/>
    </source>
</evidence>
<keyword evidence="2" id="KW-0378">Hydrolase</keyword>
<keyword evidence="6" id="KW-1185">Reference proteome</keyword>
<dbReference type="GO" id="GO:0009245">
    <property type="term" value="P:lipid A biosynthetic process"/>
    <property type="evidence" value="ECO:0007669"/>
    <property type="project" value="TreeGrafter"/>
</dbReference>